<sequence>MSNPPFDEKVPGDGVSEARIGFAKSCSEDSKIVLAIDIVSYNVSIVRPVFATGNVDVEKFRLR</sequence>
<reference evidence="1" key="1">
    <citation type="submission" date="2022-11" db="EMBL/GenBank/DDBJ databases">
        <title>Robbsia betulipollinis sp. nov., isolated from pollen of birch (Betula pendula).</title>
        <authorList>
            <person name="Shi H."/>
            <person name="Ambika Manirajan B."/>
            <person name="Ratering S."/>
            <person name="Geissler-Plaum R."/>
            <person name="Schnell S."/>
        </authorList>
    </citation>
    <scope>NUCLEOTIDE SEQUENCE</scope>
    <source>
        <strain evidence="1">Bb-Pol-6</strain>
    </source>
</reference>
<keyword evidence="2" id="KW-1185">Reference proteome</keyword>
<protein>
    <submittedName>
        <fullName evidence="1">Uncharacterized protein</fullName>
    </submittedName>
</protein>
<organism evidence="1 2">
    <name type="scientific">Robbsia betulipollinis</name>
    <dbReference type="NCBI Taxonomy" id="2981849"/>
    <lineage>
        <taxon>Bacteria</taxon>
        <taxon>Pseudomonadati</taxon>
        <taxon>Pseudomonadota</taxon>
        <taxon>Betaproteobacteria</taxon>
        <taxon>Burkholderiales</taxon>
        <taxon>Burkholderiaceae</taxon>
        <taxon>Robbsia</taxon>
    </lineage>
</organism>
<comment type="caution">
    <text evidence="1">The sequence shown here is derived from an EMBL/GenBank/DDBJ whole genome shotgun (WGS) entry which is preliminary data.</text>
</comment>
<evidence type="ECO:0000313" key="2">
    <source>
        <dbReference type="Proteomes" id="UP001082899"/>
    </source>
</evidence>
<dbReference type="RefSeq" id="WP_267848678.1">
    <property type="nucleotide sequence ID" value="NZ_JAPMXC010000006.1"/>
</dbReference>
<proteinExistence type="predicted"/>
<dbReference type="EMBL" id="JAPMXC010000006">
    <property type="protein sequence ID" value="MCY0388791.1"/>
    <property type="molecule type" value="Genomic_DNA"/>
</dbReference>
<gene>
    <name evidence="1" type="ORF">OVY01_16575</name>
</gene>
<dbReference type="Proteomes" id="UP001082899">
    <property type="component" value="Unassembled WGS sequence"/>
</dbReference>
<accession>A0ABT3ZQF8</accession>
<name>A0ABT3ZQF8_9BURK</name>
<evidence type="ECO:0000313" key="1">
    <source>
        <dbReference type="EMBL" id="MCY0388791.1"/>
    </source>
</evidence>